<accession>A0A5N7CYL5</accession>
<evidence type="ECO:0000256" key="1">
    <source>
        <dbReference type="SAM" id="Phobius"/>
    </source>
</evidence>
<reference evidence="2 3" key="1">
    <citation type="submission" date="2019-04" db="EMBL/GenBank/DDBJ databases">
        <authorList>
            <consortium name="DOE Joint Genome Institute"/>
            <person name="Mondo S."/>
            <person name="Kjaerbolling I."/>
            <person name="Vesth T."/>
            <person name="Frisvad J.C."/>
            <person name="Nybo J.L."/>
            <person name="Theobald S."/>
            <person name="Kildgaard S."/>
            <person name="Isbrandt T."/>
            <person name="Kuo A."/>
            <person name="Sato A."/>
            <person name="Lyhne E.K."/>
            <person name="Kogle M.E."/>
            <person name="Wiebenga A."/>
            <person name="Kun R.S."/>
            <person name="Lubbers R.J."/>
            <person name="Makela M.R."/>
            <person name="Barry K."/>
            <person name="Chovatia M."/>
            <person name="Clum A."/>
            <person name="Daum C."/>
            <person name="Haridas S."/>
            <person name="He G."/>
            <person name="LaButti K."/>
            <person name="Lipzen A."/>
            <person name="Riley R."/>
            <person name="Salamov A."/>
            <person name="Simmons B.A."/>
            <person name="Magnuson J.K."/>
            <person name="Henrissat B."/>
            <person name="Mortensen U.H."/>
            <person name="Larsen T.O."/>
            <person name="Devries R.P."/>
            <person name="Grigoriev I.V."/>
            <person name="Machida M."/>
            <person name="Baker S.E."/>
            <person name="Andersen M.R."/>
            <person name="Cantor M.N."/>
            <person name="Hua S.X."/>
        </authorList>
    </citation>
    <scope>NUCLEOTIDE SEQUENCE [LARGE SCALE GENOMIC DNA]</scope>
    <source>
        <strain evidence="2 3">CBS 119388</strain>
    </source>
</reference>
<feature type="transmembrane region" description="Helical" evidence="1">
    <location>
        <begin position="36"/>
        <end position="55"/>
    </location>
</feature>
<dbReference type="AlphaFoldDB" id="A0A5N7CYL5"/>
<keyword evidence="1" id="KW-0472">Membrane</keyword>
<keyword evidence="3" id="KW-1185">Reference proteome</keyword>
<protein>
    <submittedName>
        <fullName evidence="2">Uncharacterized protein</fullName>
    </submittedName>
</protein>
<dbReference type="GeneID" id="43667994"/>
<dbReference type="RefSeq" id="XP_031936560.1">
    <property type="nucleotide sequence ID" value="XM_032083303.1"/>
</dbReference>
<proteinExistence type="predicted"/>
<dbReference type="EMBL" id="ML736838">
    <property type="protein sequence ID" value="KAE8399241.1"/>
    <property type="molecule type" value="Genomic_DNA"/>
</dbReference>
<dbReference type="Proteomes" id="UP000325579">
    <property type="component" value="Unassembled WGS sequence"/>
</dbReference>
<evidence type="ECO:0000313" key="2">
    <source>
        <dbReference type="EMBL" id="KAE8399241.1"/>
    </source>
</evidence>
<evidence type="ECO:0000313" key="3">
    <source>
        <dbReference type="Proteomes" id="UP000325579"/>
    </source>
</evidence>
<keyword evidence="1" id="KW-1133">Transmembrane helix</keyword>
<name>A0A5N7CYL5_9EURO</name>
<keyword evidence="1" id="KW-0812">Transmembrane</keyword>
<sequence length="80" mass="9207">MLQCEPWLDRRIYSKNRERTESISRVRMLQMRAATAQGYLIFPVLTLVVTITKLGQSRLLLVGNSDNPLIATADRLSRFL</sequence>
<organism evidence="2 3">
    <name type="scientific">Aspergillus pseudonomiae</name>
    <dbReference type="NCBI Taxonomy" id="1506151"/>
    <lineage>
        <taxon>Eukaryota</taxon>
        <taxon>Fungi</taxon>
        <taxon>Dikarya</taxon>
        <taxon>Ascomycota</taxon>
        <taxon>Pezizomycotina</taxon>
        <taxon>Eurotiomycetes</taxon>
        <taxon>Eurotiomycetidae</taxon>
        <taxon>Eurotiales</taxon>
        <taxon>Aspergillaceae</taxon>
        <taxon>Aspergillus</taxon>
        <taxon>Aspergillus subgen. Circumdati</taxon>
    </lineage>
</organism>
<gene>
    <name evidence="2" type="ORF">BDV37DRAFT_261304</name>
</gene>